<gene>
    <name evidence="1" type="ORF">ACFOW9_08765</name>
</gene>
<sequence length="95" mass="10575">MANTCAGRWSTVHGDDSQAVVDMNCQSIKSSNLSDRQHRLTPVMASFFAAFAFTRQSKRTQGQVRAESKNVPLATSLLRPSEKGTHSMFRPFISR</sequence>
<proteinExistence type="predicted"/>
<evidence type="ECO:0000313" key="2">
    <source>
        <dbReference type="Proteomes" id="UP001595773"/>
    </source>
</evidence>
<evidence type="ECO:0000313" key="1">
    <source>
        <dbReference type="EMBL" id="MFC4265693.1"/>
    </source>
</evidence>
<keyword evidence="2" id="KW-1185">Reference proteome</keyword>
<dbReference type="EMBL" id="JBHSCQ010000010">
    <property type="protein sequence ID" value="MFC4265693.1"/>
    <property type="molecule type" value="Genomic_DNA"/>
</dbReference>
<accession>A0ABV8R2Q6</accession>
<comment type="caution">
    <text evidence="1">The sequence shown here is derived from an EMBL/GenBank/DDBJ whole genome shotgun (WGS) entry which is preliminary data.</text>
</comment>
<organism evidence="1 2">
    <name type="scientific">Arthrobacter cryoconiti</name>
    <dbReference type="NCBI Taxonomy" id="748907"/>
    <lineage>
        <taxon>Bacteria</taxon>
        <taxon>Bacillati</taxon>
        <taxon>Actinomycetota</taxon>
        <taxon>Actinomycetes</taxon>
        <taxon>Micrococcales</taxon>
        <taxon>Micrococcaceae</taxon>
        <taxon>Arthrobacter</taxon>
    </lineage>
</organism>
<dbReference type="RefSeq" id="WP_230067508.1">
    <property type="nucleotide sequence ID" value="NZ_BAABLL010000004.1"/>
</dbReference>
<reference evidence="2" key="1">
    <citation type="journal article" date="2019" name="Int. J. Syst. Evol. Microbiol.">
        <title>The Global Catalogue of Microorganisms (GCM) 10K type strain sequencing project: providing services to taxonomists for standard genome sequencing and annotation.</title>
        <authorList>
            <consortium name="The Broad Institute Genomics Platform"/>
            <consortium name="The Broad Institute Genome Sequencing Center for Infectious Disease"/>
            <person name="Wu L."/>
            <person name="Ma J."/>
        </authorList>
    </citation>
    <scope>NUCLEOTIDE SEQUENCE [LARGE SCALE GENOMIC DNA]</scope>
    <source>
        <strain evidence="2">CGMCC 1.10698</strain>
    </source>
</reference>
<name>A0ABV8R2Q6_9MICC</name>
<protein>
    <submittedName>
        <fullName evidence="1">Uncharacterized protein</fullName>
    </submittedName>
</protein>
<dbReference type="Proteomes" id="UP001595773">
    <property type="component" value="Unassembled WGS sequence"/>
</dbReference>